<feature type="domain" description="GAG-pre-integrase" evidence="4">
    <location>
        <begin position="94"/>
        <end position="164"/>
    </location>
</feature>
<sequence>MPQMFHLFLLLSMISCPDCSLIWKRPDCKDYGVCDYQVGNVTISRVYYVEGLGHNLFFVEQFCYANLEVAFQKNTCFIWNSEGIDLLSGSRNTNLYTISPDDMLKTSLICLLSKALRTKSWLWHRQLSDLNFGTLNKLAKDGLTRGISKLKFKKDHLCSACALGPKLQSMTLATSSLGLVPNPVPRQPFNPPTRNDWDRLCQPMFDEYFKHPLSVVSTVPVVVAPRDVEIDAPSSSTSSTNQQKQSSIISQGVEEPIPNALFDDPCHEPLHDVSTSQESSSNVQSSHSPLELIGKWNKDNPLANVIEPKNFKEVKTDEFGKVLKNKAILVAQGFRQEEGIDFEESFATDNPSHVYKLKKALYGLKQAPRASYDMLSSFLISQHFSKGAVDPTLFTRKARNDLLLYQVVKPKEKTSNAVKTDSSIPKGNRDTGLWYSKDTGMSLTAYSDADYAGCQDTRRSTSRSDQFLGDKLVSLSWKKQKSTAISSTEAEYISLSGCCAQILWMRSQLTDYGFKFNKIHLYSDNKSAIVYGLQPMFKSLKPRTLMYAYHFIKEQSGDWIMEHILYRTEYNGRHLHQTFDTEKIQLLITKAYELEGMSSKTLNRLAECNTPKNWTAVE</sequence>
<reference evidence="5" key="2">
    <citation type="submission" date="2022-01" db="EMBL/GenBank/DDBJ databases">
        <authorList>
            <person name="Yamashiro T."/>
            <person name="Shiraishi A."/>
            <person name="Satake H."/>
            <person name="Nakayama K."/>
        </authorList>
    </citation>
    <scope>NUCLEOTIDE SEQUENCE</scope>
</reference>
<protein>
    <submittedName>
        <fullName evidence="5">Retrovirus-related pol polyprotein from transposon TNT 1-94</fullName>
    </submittedName>
</protein>
<dbReference type="PANTHER" id="PTHR11439">
    <property type="entry name" value="GAG-POL-RELATED RETROTRANSPOSON"/>
    <property type="match status" value="1"/>
</dbReference>
<evidence type="ECO:0000259" key="4">
    <source>
        <dbReference type="Pfam" id="PF13976"/>
    </source>
</evidence>
<evidence type="ECO:0000256" key="1">
    <source>
        <dbReference type="SAM" id="MobiDB-lite"/>
    </source>
</evidence>
<evidence type="ECO:0000256" key="2">
    <source>
        <dbReference type="SAM" id="SignalP"/>
    </source>
</evidence>
<keyword evidence="2" id="KW-0732">Signal</keyword>
<proteinExistence type="predicted"/>
<dbReference type="Pfam" id="PF13976">
    <property type="entry name" value="gag_pre-integrs"/>
    <property type="match status" value="1"/>
</dbReference>
<feature type="domain" description="Reverse transcriptase Ty1/copia-type" evidence="3">
    <location>
        <begin position="349"/>
        <end position="403"/>
    </location>
</feature>
<feature type="chain" id="PRO_5047287763" evidence="2">
    <location>
        <begin position="20"/>
        <end position="618"/>
    </location>
</feature>
<dbReference type="Proteomes" id="UP001151760">
    <property type="component" value="Unassembled WGS sequence"/>
</dbReference>
<feature type="compositionally biased region" description="Low complexity" evidence="1">
    <location>
        <begin position="274"/>
        <end position="285"/>
    </location>
</feature>
<dbReference type="InterPro" id="IPR025724">
    <property type="entry name" value="GAG-pre-integrase_dom"/>
</dbReference>
<dbReference type="EMBL" id="BQNB010011102">
    <property type="protein sequence ID" value="GJS86165.1"/>
    <property type="molecule type" value="Genomic_DNA"/>
</dbReference>
<dbReference type="InterPro" id="IPR013103">
    <property type="entry name" value="RVT_2"/>
</dbReference>
<gene>
    <name evidence="5" type="ORF">Tco_0752706</name>
</gene>
<comment type="caution">
    <text evidence="5">The sequence shown here is derived from an EMBL/GenBank/DDBJ whole genome shotgun (WGS) entry which is preliminary data.</text>
</comment>
<evidence type="ECO:0000259" key="3">
    <source>
        <dbReference type="Pfam" id="PF07727"/>
    </source>
</evidence>
<dbReference type="CDD" id="cd09272">
    <property type="entry name" value="RNase_HI_RT_Ty1"/>
    <property type="match status" value="1"/>
</dbReference>
<dbReference type="PANTHER" id="PTHR11439:SF509">
    <property type="entry name" value="RNA-DIRECTED DNA POLYMERASE"/>
    <property type="match status" value="1"/>
</dbReference>
<name>A0ABQ4Z8L9_9ASTR</name>
<evidence type="ECO:0000313" key="6">
    <source>
        <dbReference type="Proteomes" id="UP001151760"/>
    </source>
</evidence>
<evidence type="ECO:0000313" key="5">
    <source>
        <dbReference type="EMBL" id="GJS86165.1"/>
    </source>
</evidence>
<keyword evidence="6" id="KW-1185">Reference proteome</keyword>
<accession>A0ABQ4Z8L9</accession>
<reference evidence="5" key="1">
    <citation type="journal article" date="2022" name="Int. J. Mol. Sci.">
        <title>Draft Genome of Tanacetum Coccineum: Genomic Comparison of Closely Related Tanacetum-Family Plants.</title>
        <authorList>
            <person name="Yamashiro T."/>
            <person name="Shiraishi A."/>
            <person name="Nakayama K."/>
            <person name="Satake H."/>
        </authorList>
    </citation>
    <scope>NUCLEOTIDE SEQUENCE</scope>
</reference>
<feature type="signal peptide" evidence="2">
    <location>
        <begin position="1"/>
        <end position="19"/>
    </location>
</feature>
<organism evidence="5 6">
    <name type="scientific">Tanacetum coccineum</name>
    <dbReference type="NCBI Taxonomy" id="301880"/>
    <lineage>
        <taxon>Eukaryota</taxon>
        <taxon>Viridiplantae</taxon>
        <taxon>Streptophyta</taxon>
        <taxon>Embryophyta</taxon>
        <taxon>Tracheophyta</taxon>
        <taxon>Spermatophyta</taxon>
        <taxon>Magnoliopsida</taxon>
        <taxon>eudicotyledons</taxon>
        <taxon>Gunneridae</taxon>
        <taxon>Pentapetalae</taxon>
        <taxon>asterids</taxon>
        <taxon>campanulids</taxon>
        <taxon>Asterales</taxon>
        <taxon>Asteraceae</taxon>
        <taxon>Asteroideae</taxon>
        <taxon>Anthemideae</taxon>
        <taxon>Anthemidinae</taxon>
        <taxon>Tanacetum</taxon>
    </lineage>
</organism>
<feature type="region of interest" description="Disordered" evidence="1">
    <location>
        <begin position="261"/>
        <end position="285"/>
    </location>
</feature>
<dbReference type="Pfam" id="PF07727">
    <property type="entry name" value="RVT_2"/>
    <property type="match status" value="1"/>
</dbReference>